<organism evidence="9 10">
    <name type="scientific">Clostridium cadaveris</name>
    <dbReference type="NCBI Taxonomy" id="1529"/>
    <lineage>
        <taxon>Bacteria</taxon>
        <taxon>Bacillati</taxon>
        <taxon>Bacillota</taxon>
        <taxon>Clostridia</taxon>
        <taxon>Eubacteriales</taxon>
        <taxon>Clostridiaceae</taxon>
        <taxon>Clostridium</taxon>
    </lineage>
</organism>
<accession>A0A1I2PC40</accession>
<protein>
    <recommendedName>
        <fullName evidence="7">Putative N-acetylmannosamine-6-phosphate 2-epimerase</fullName>
        <ecNumber evidence="7">5.1.3.9</ecNumber>
    </recommendedName>
    <alternativeName>
        <fullName evidence="7">ManNAc-6-P epimerase</fullName>
    </alternativeName>
</protein>
<dbReference type="CDD" id="cd04729">
    <property type="entry name" value="NanE"/>
    <property type="match status" value="1"/>
</dbReference>
<dbReference type="Gene3D" id="3.20.20.70">
    <property type="entry name" value="Aldolase class I"/>
    <property type="match status" value="1"/>
</dbReference>
<evidence type="ECO:0000256" key="2">
    <source>
        <dbReference type="ARBA" id="ARBA00002147"/>
    </source>
</evidence>
<name>A0A1I2PC40_9CLOT</name>
<comment type="function">
    <text evidence="2 7">Converts N-acetylmannosamine-6-phosphate (ManNAc-6-P) to N-acetylglucosamine-6-phosphate (GlcNAc-6-P).</text>
</comment>
<evidence type="ECO:0000313" key="9">
    <source>
        <dbReference type="EMBL" id="SFG12679.1"/>
    </source>
</evidence>
<dbReference type="SUPFAM" id="SSF51366">
    <property type="entry name" value="Ribulose-phoshate binding barrel"/>
    <property type="match status" value="1"/>
</dbReference>
<comment type="pathway">
    <text evidence="3 7">Amino-sugar metabolism; N-acetylneuraminate degradation; D-fructose 6-phosphate from N-acetylneuraminate: step 3/5.</text>
</comment>
<comment type="similarity">
    <text evidence="4 7">Belongs to the NanE family.</text>
</comment>
<evidence type="ECO:0000313" key="10">
    <source>
        <dbReference type="Proteomes" id="UP000182135"/>
    </source>
</evidence>
<dbReference type="UniPathway" id="UPA00629">
    <property type="reaction ID" value="UER00682"/>
</dbReference>
<reference evidence="9 10" key="1">
    <citation type="submission" date="2016-10" db="EMBL/GenBank/DDBJ databases">
        <authorList>
            <person name="de Groot N.N."/>
        </authorList>
    </citation>
    <scope>NUCLEOTIDE SEQUENCE [LARGE SCALE GENOMIC DNA]</scope>
    <source>
        <strain evidence="9 10">NLAE-zl-G419</strain>
    </source>
</reference>
<dbReference type="OrthoDB" id="9781704at2"/>
<dbReference type="EMBL" id="QAMZ01000019">
    <property type="protein sequence ID" value="PWL54640.1"/>
    <property type="molecule type" value="Genomic_DNA"/>
</dbReference>
<dbReference type="Proteomes" id="UP000246114">
    <property type="component" value="Unassembled WGS sequence"/>
</dbReference>
<dbReference type="GO" id="GO:0047465">
    <property type="term" value="F:N-acylglucosamine-6-phosphate 2-epimerase activity"/>
    <property type="evidence" value="ECO:0007669"/>
    <property type="project" value="UniProtKB-EC"/>
</dbReference>
<evidence type="ECO:0000256" key="1">
    <source>
        <dbReference type="ARBA" id="ARBA00000056"/>
    </source>
</evidence>
<proteinExistence type="inferred from homology"/>
<dbReference type="GO" id="GO:0005829">
    <property type="term" value="C:cytosol"/>
    <property type="evidence" value="ECO:0007669"/>
    <property type="project" value="TreeGrafter"/>
</dbReference>
<keyword evidence="6 7" id="KW-0119">Carbohydrate metabolism</keyword>
<evidence type="ECO:0000256" key="7">
    <source>
        <dbReference type="HAMAP-Rule" id="MF_01235"/>
    </source>
</evidence>
<evidence type="ECO:0000256" key="5">
    <source>
        <dbReference type="ARBA" id="ARBA00023235"/>
    </source>
</evidence>
<comment type="catalytic activity">
    <reaction evidence="1 7">
        <text>an N-acyl-D-glucosamine 6-phosphate = an N-acyl-D-mannosamine 6-phosphate</text>
        <dbReference type="Rhea" id="RHEA:23932"/>
        <dbReference type="ChEBI" id="CHEBI:57599"/>
        <dbReference type="ChEBI" id="CHEBI:57666"/>
        <dbReference type="EC" id="5.1.3.9"/>
    </reaction>
</comment>
<dbReference type="PANTHER" id="PTHR36204:SF1">
    <property type="entry name" value="N-ACETYLMANNOSAMINE-6-PHOSPHATE 2-EPIMERASE-RELATED"/>
    <property type="match status" value="1"/>
</dbReference>
<reference evidence="8 11" key="2">
    <citation type="submission" date="2018-03" db="EMBL/GenBank/DDBJ databases">
        <title>The uncultured portion of the human microbiome is neutrally assembled.</title>
        <authorList>
            <person name="Jeraldo P."/>
            <person name="Boardman L."/>
            <person name="White B.A."/>
            <person name="Nelson H."/>
            <person name="Goldenfeld N."/>
            <person name="Chia N."/>
        </authorList>
    </citation>
    <scope>NUCLEOTIDE SEQUENCE [LARGE SCALE GENOMIC DNA]</scope>
    <source>
        <strain evidence="8">CIM:MAG 903</strain>
    </source>
</reference>
<dbReference type="GO" id="GO:0005975">
    <property type="term" value="P:carbohydrate metabolic process"/>
    <property type="evidence" value="ECO:0007669"/>
    <property type="project" value="UniProtKB-UniRule"/>
</dbReference>
<dbReference type="GO" id="GO:0006053">
    <property type="term" value="P:N-acetylmannosamine catabolic process"/>
    <property type="evidence" value="ECO:0007669"/>
    <property type="project" value="TreeGrafter"/>
</dbReference>
<dbReference type="EC" id="5.1.3.9" evidence="7"/>
<dbReference type="InterPro" id="IPR011060">
    <property type="entry name" value="RibuloseP-bd_barrel"/>
</dbReference>
<dbReference type="RefSeq" id="WP_027640005.1">
    <property type="nucleotide sequence ID" value="NZ_BAAACD010000011.1"/>
</dbReference>
<evidence type="ECO:0000256" key="3">
    <source>
        <dbReference type="ARBA" id="ARBA00005081"/>
    </source>
</evidence>
<gene>
    <name evidence="7" type="primary">nanE</name>
    <name evidence="8" type="ORF">DBY38_03845</name>
    <name evidence="9" type="ORF">SAMN04487885_12728</name>
</gene>
<dbReference type="Proteomes" id="UP000182135">
    <property type="component" value="Unassembled WGS sequence"/>
</dbReference>
<dbReference type="PANTHER" id="PTHR36204">
    <property type="entry name" value="N-ACETYLMANNOSAMINE-6-PHOSPHATE 2-EPIMERASE-RELATED"/>
    <property type="match status" value="1"/>
</dbReference>
<evidence type="ECO:0000313" key="8">
    <source>
        <dbReference type="EMBL" id="PWL54640.1"/>
    </source>
</evidence>
<evidence type="ECO:0000313" key="11">
    <source>
        <dbReference type="Proteomes" id="UP000246114"/>
    </source>
</evidence>
<dbReference type="HAMAP" id="MF_01235">
    <property type="entry name" value="ManNAc6P_epimer"/>
    <property type="match status" value="1"/>
</dbReference>
<sequence>MNKGLIVSCQALPEEPLHSSFIMSKMALAAKEGGAVGIRANGVEDIKAIKGEVDLPVIGIIKINYDGMKPYITPTMKEVDALIESKVDVVAVDATIDQTEEFLKSLKEKYPNQKFMADISTIEEGLRAEALGFDYIGTTLVGYTEQSKGLNNFDVLKGLIEKCNAPIVAEGNFDTPEKARKALEAGAYTVVVGGAITRPQLITKKFAEEVNKAL</sequence>
<keyword evidence="10" id="KW-1185">Reference proteome</keyword>
<keyword evidence="5 7" id="KW-0413">Isomerase</keyword>
<dbReference type="FunFam" id="3.20.20.70:FF:000035">
    <property type="entry name" value="Putative N-acetylmannosamine-6-phosphate 2-epimerase"/>
    <property type="match status" value="1"/>
</dbReference>
<dbReference type="GO" id="GO:0019262">
    <property type="term" value="P:N-acetylneuraminate catabolic process"/>
    <property type="evidence" value="ECO:0007669"/>
    <property type="project" value="UniProtKB-UniRule"/>
</dbReference>
<dbReference type="GeneID" id="90545089"/>
<dbReference type="InterPro" id="IPR007260">
    <property type="entry name" value="NanE"/>
</dbReference>
<dbReference type="eggNOG" id="COG3010">
    <property type="taxonomic scope" value="Bacteria"/>
</dbReference>
<evidence type="ECO:0000256" key="6">
    <source>
        <dbReference type="ARBA" id="ARBA00023277"/>
    </source>
</evidence>
<evidence type="ECO:0000256" key="4">
    <source>
        <dbReference type="ARBA" id="ARBA00007439"/>
    </source>
</evidence>
<dbReference type="EMBL" id="FOOE01000027">
    <property type="protein sequence ID" value="SFG12679.1"/>
    <property type="molecule type" value="Genomic_DNA"/>
</dbReference>
<dbReference type="STRING" id="1529.SAMN04487885_12728"/>
<dbReference type="Pfam" id="PF04131">
    <property type="entry name" value="NanE"/>
    <property type="match status" value="1"/>
</dbReference>
<dbReference type="AlphaFoldDB" id="A0A1I2PC40"/>
<dbReference type="InterPro" id="IPR013785">
    <property type="entry name" value="Aldolase_TIM"/>
</dbReference>
<dbReference type="NCBIfam" id="NF002231">
    <property type="entry name" value="PRK01130.1"/>
    <property type="match status" value="1"/>
</dbReference>